<keyword evidence="3" id="KW-1185">Reference proteome</keyword>
<dbReference type="EMBL" id="SMSE01000003">
    <property type="protein sequence ID" value="TDG12606.1"/>
    <property type="molecule type" value="Genomic_DNA"/>
</dbReference>
<name>A0A4R5LQB9_9GAMM</name>
<accession>A0A4R5LQB9</accession>
<comment type="caution">
    <text evidence="2">The sequence shown here is derived from an EMBL/GenBank/DDBJ whole genome shotgun (WGS) entry which is preliminary data.</text>
</comment>
<dbReference type="AlphaFoldDB" id="A0A4R5LQB9"/>
<dbReference type="OrthoDB" id="7058428at2"/>
<reference evidence="2 3" key="1">
    <citation type="submission" date="2019-03" db="EMBL/GenBank/DDBJ databases">
        <title>Seongchinamella monodicae gen. nov., sp. nov., a novel member of the Gammaproteobacteria isolated from a tidal mudflat of beach.</title>
        <authorList>
            <person name="Yang H.G."/>
            <person name="Kang J.W."/>
            <person name="Lee S.D."/>
        </authorList>
    </citation>
    <scope>NUCLEOTIDE SEQUENCE [LARGE SCALE GENOMIC DNA]</scope>
    <source>
        <strain evidence="2 3">GH4-78</strain>
    </source>
</reference>
<keyword evidence="1" id="KW-0812">Transmembrane</keyword>
<evidence type="ECO:0000256" key="1">
    <source>
        <dbReference type="SAM" id="Phobius"/>
    </source>
</evidence>
<organism evidence="2 3">
    <name type="scientific">Seongchinamella unica</name>
    <dbReference type="NCBI Taxonomy" id="2547392"/>
    <lineage>
        <taxon>Bacteria</taxon>
        <taxon>Pseudomonadati</taxon>
        <taxon>Pseudomonadota</taxon>
        <taxon>Gammaproteobacteria</taxon>
        <taxon>Cellvibrionales</taxon>
        <taxon>Halieaceae</taxon>
        <taxon>Seongchinamella</taxon>
    </lineage>
</organism>
<sequence>MTIEQLGSLGEFVSSIAVVMSLIYVAMQLKQNTTELKRTARRDVFQSYSSIRRSVYTDSGISALIVKAQSVGAELCAEDVLKLGSYYNEQLFCTVQLMFSATEGQLSYSERAWSATITGIVEEIDSETFRNYWSKKKALYPDEFLAQLDSALEATGT</sequence>
<evidence type="ECO:0000313" key="3">
    <source>
        <dbReference type="Proteomes" id="UP000295554"/>
    </source>
</evidence>
<dbReference type="RefSeq" id="WP_133213551.1">
    <property type="nucleotide sequence ID" value="NZ_SMSE01000003.1"/>
</dbReference>
<evidence type="ECO:0000313" key="2">
    <source>
        <dbReference type="EMBL" id="TDG12606.1"/>
    </source>
</evidence>
<gene>
    <name evidence="2" type="ORF">E2F43_13520</name>
</gene>
<keyword evidence="1" id="KW-0472">Membrane</keyword>
<feature type="transmembrane region" description="Helical" evidence="1">
    <location>
        <begin position="12"/>
        <end position="29"/>
    </location>
</feature>
<proteinExistence type="predicted"/>
<keyword evidence="1" id="KW-1133">Transmembrane helix</keyword>
<protein>
    <submittedName>
        <fullName evidence="2">Uncharacterized protein</fullName>
    </submittedName>
</protein>
<dbReference type="Proteomes" id="UP000295554">
    <property type="component" value="Unassembled WGS sequence"/>
</dbReference>